<name>A0AAD1YXN9_9LAMI</name>
<dbReference type="NCBIfam" id="NF002148">
    <property type="entry name" value="PRK00982.1-2"/>
    <property type="match status" value="1"/>
</dbReference>
<evidence type="ECO:0000313" key="15">
    <source>
        <dbReference type="EMBL" id="CAI9756682.1"/>
    </source>
</evidence>
<comment type="similarity">
    <text evidence="2">Belongs to the acyl carrier protein (ACP) family.</text>
</comment>
<dbReference type="Pfam" id="PF00550">
    <property type="entry name" value="PP-binding"/>
    <property type="match status" value="1"/>
</dbReference>
<evidence type="ECO:0000256" key="13">
    <source>
        <dbReference type="SAM" id="SignalP"/>
    </source>
</evidence>
<evidence type="ECO:0000256" key="1">
    <source>
        <dbReference type="ARBA" id="ARBA00005194"/>
    </source>
</evidence>
<keyword evidence="6" id="KW-0813">Transport</keyword>
<reference evidence="15" key="1">
    <citation type="submission" date="2023-05" db="EMBL/GenBank/DDBJ databases">
        <authorList>
            <person name="Huff M."/>
        </authorList>
    </citation>
    <scope>NUCLEOTIDE SEQUENCE</scope>
</reference>
<evidence type="ECO:0000256" key="7">
    <source>
        <dbReference type="ARBA" id="ARBA00022832"/>
    </source>
</evidence>
<gene>
    <name evidence="15" type="ORF">FPE_LOCUS4112</name>
</gene>
<feature type="signal peptide" evidence="13">
    <location>
        <begin position="1"/>
        <end position="26"/>
    </location>
</feature>
<comment type="pathway">
    <text evidence="1">Lipid metabolism; fatty acid biosynthesis.</text>
</comment>
<dbReference type="GO" id="GO:0000035">
    <property type="term" value="F:acyl binding"/>
    <property type="evidence" value="ECO:0007669"/>
    <property type="project" value="TreeGrafter"/>
</dbReference>
<evidence type="ECO:0000256" key="11">
    <source>
        <dbReference type="ARBA" id="ARBA00063067"/>
    </source>
</evidence>
<keyword evidence="13" id="KW-0732">Signal</keyword>
<evidence type="ECO:0000256" key="4">
    <source>
        <dbReference type="ARBA" id="ARBA00022516"/>
    </source>
</evidence>
<keyword evidence="3 12" id="KW-0596">Phosphopantetheine</keyword>
<dbReference type="GO" id="GO:0000036">
    <property type="term" value="F:acyl carrier activity"/>
    <property type="evidence" value="ECO:0007669"/>
    <property type="project" value="TreeGrafter"/>
</dbReference>
<dbReference type="FunFam" id="1.10.1200.10:FF:000003">
    <property type="entry name" value="Acyl carrier protein"/>
    <property type="match status" value="1"/>
</dbReference>
<comment type="subunit">
    <text evidence="11">Complex I is composed of at least 49 different subunits.</text>
</comment>
<dbReference type="PANTHER" id="PTHR20863:SF60">
    <property type="entry name" value="ACYL CARRIER PROTEIN 3, MITOCHONDRIAL"/>
    <property type="match status" value="1"/>
</dbReference>
<dbReference type="AlphaFoldDB" id="A0AAD1YXN9"/>
<evidence type="ECO:0000256" key="3">
    <source>
        <dbReference type="ARBA" id="ARBA00022450"/>
    </source>
</evidence>
<comment type="function">
    <text evidence="10">Carrier of the growing fatty acid chain in fatty acid biosynthesis. May be involved in the synthesis of short and medium chain fatty acids. Accessory and non-catalytic subunit of the mitochondrial membrane respiratory chain NADH dehydrogenase (Complex I), which functions in the transfer of electrons from NADH to the respiratory chain.</text>
</comment>
<feature type="chain" id="PRO_5041903065" description="Acyl carrier protein" evidence="13">
    <location>
        <begin position="27"/>
        <end position="227"/>
    </location>
</feature>
<keyword evidence="6" id="KW-0679">Respiratory chain</keyword>
<dbReference type="InterPro" id="IPR003231">
    <property type="entry name" value="ACP"/>
</dbReference>
<dbReference type="InterPro" id="IPR009081">
    <property type="entry name" value="PP-bd_ACP"/>
</dbReference>
<keyword evidence="5" id="KW-0597">Phosphoprotein</keyword>
<dbReference type="PROSITE" id="PS50075">
    <property type="entry name" value="CARRIER"/>
    <property type="match status" value="1"/>
</dbReference>
<dbReference type="PANTHER" id="PTHR20863">
    <property type="entry name" value="ACYL CARRIER PROTEIN"/>
    <property type="match status" value="1"/>
</dbReference>
<evidence type="ECO:0000256" key="8">
    <source>
        <dbReference type="ARBA" id="ARBA00023098"/>
    </source>
</evidence>
<keyword evidence="7" id="KW-0276">Fatty acid metabolism</keyword>
<evidence type="ECO:0000313" key="16">
    <source>
        <dbReference type="Proteomes" id="UP000834106"/>
    </source>
</evidence>
<keyword evidence="9 12" id="KW-0275">Fatty acid biosynthesis</keyword>
<keyword evidence="16" id="KW-1185">Reference proteome</keyword>
<dbReference type="HAMAP" id="MF_01217">
    <property type="entry name" value="Acyl_carrier"/>
    <property type="match status" value="1"/>
</dbReference>
<dbReference type="InterPro" id="IPR036736">
    <property type="entry name" value="ACP-like_sf"/>
</dbReference>
<keyword evidence="8" id="KW-0443">Lipid metabolism</keyword>
<dbReference type="GO" id="GO:0005739">
    <property type="term" value="C:mitochondrion"/>
    <property type="evidence" value="ECO:0007669"/>
    <property type="project" value="UniProtKB-ARBA"/>
</dbReference>
<dbReference type="EMBL" id="OU503037">
    <property type="protein sequence ID" value="CAI9756682.1"/>
    <property type="molecule type" value="Genomic_DNA"/>
</dbReference>
<evidence type="ECO:0000256" key="9">
    <source>
        <dbReference type="ARBA" id="ARBA00023160"/>
    </source>
</evidence>
<keyword evidence="4 12" id="KW-0444">Lipid biosynthesis</keyword>
<sequence>MLTNDVRLILWVVICSLWLSADDVLSHGFRRAPRMRFSGELPLPYASHYSDLSNFCISTLAQAHLVILNYTSAFLEKTSVTQKSKQLVNKQKYSRFLLNMQSLRNSILNHVRVGVFTTKRLIAGDLNALYRHGQQLRTCSATSSNSHDQVMDRVIKLVKKFDKIDAAKVTEKADFQKDLSLDSLDRVELVMAFEEEFSVEIPDAEADKLKCCADVAKYVISSADQKI</sequence>
<protein>
    <recommendedName>
        <fullName evidence="12">Acyl carrier protein</fullName>
    </recommendedName>
</protein>
<dbReference type="Proteomes" id="UP000834106">
    <property type="component" value="Chromosome 2"/>
</dbReference>
<accession>A0AAD1YXN9</accession>
<dbReference type="Gene3D" id="1.10.1200.10">
    <property type="entry name" value="ACP-like"/>
    <property type="match status" value="1"/>
</dbReference>
<evidence type="ECO:0000256" key="6">
    <source>
        <dbReference type="ARBA" id="ARBA00022660"/>
    </source>
</evidence>
<proteinExistence type="inferred from homology"/>
<evidence type="ECO:0000256" key="2">
    <source>
        <dbReference type="ARBA" id="ARBA00010930"/>
    </source>
</evidence>
<organism evidence="15 16">
    <name type="scientific">Fraxinus pennsylvanica</name>
    <dbReference type="NCBI Taxonomy" id="56036"/>
    <lineage>
        <taxon>Eukaryota</taxon>
        <taxon>Viridiplantae</taxon>
        <taxon>Streptophyta</taxon>
        <taxon>Embryophyta</taxon>
        <taxon>Tracheophyta</taxon>
        <taxon>Spermatophyta</taxon>
        <taxon>Magnoliopsida</taxon>
        <taxon>eudicotyledons</taxon>
        <taxon>Gunneridae</taxon>
        <taxon>Pentapetalae</taxon>
        <taxon>asterids</taxon>
        <taxon>lamiids</taxon>
        <taxon>Lamiales</taxon>
        <taxon>Oleaceae</taxon>
        <taxon>Oleeae</taxon>
        <taxon>Fraxinus</taxon>
    </lineage>
</organism>
<evidence type="ECO:0000259" key="14">
    <source>
        <dbReference type="PROSITE" id="PS50075"/>
    </source>
</evidence>
<keyword evidence="6" id="KW-0249">Electron transport</keyword>
<feature type="domain" description="Carrier" evidence="14">
    <location>
        <begin position="148"/>
        <end position="223"/>
    </location>
</feature>
<dbReference type="SUPFAM" id="SSF47336">
    <property type="entry name" value="ACP-like"/>
    <property type="match status" value="1"/>
</dbReference>
<evidence type="ECO:0000256" key="12">
    <source>
        <dbReference type="RuleBase" id="RU000722"/>
    </source>
</evidence>
<evidence type="ECO:0000256" key="10">
    <source>
        <dbReference type="ARBA" id="ARBA00057783"/>
    </source>
</evidence>
<dbReference type="NCBIfam" id="TIGR00517">
    <property type="entry name" value="acyl_carrier"/>
    <property type="match status" value="1"/>
</dbReference>
<evidence type="ECO:0000256" key="5">
    <source>
        <dbReference type="ARBA" id="ARBA00022553"/>
    </source>
</evidence>